<dbReference type="RefSeq" id="WP_093670960.1">
    <property type="nucleotide sequence ID" value="NZ_FOOY01000007.1"/>
</dbReference>
<protein>
    <submittedName>
        <fullName evidence="8">Sigma-70 region 2</fullName>
    </submittedName>
</protein>
<keyword evidence="2" id="KW-0805">Transcription regulation</keyword>
<evidence type="ECO:0000313" key="8">
    <source>
        <dbReference type="EMBL" id="SFG25718.1"/>
    </source>
</evidence>
<keyword evidence="5" id="KW-0804">Transcription</keyword>
<evidence type="ECO:0000256" key="4">
    <source>
        <dbReference type="ARBA" id="ARBA00023125"/>
    </source>
</evidence>
<evidence type="ECO:0000259" key="7">
    <source>
        <dbReference type="Pfam" id="PF08281"/>
    </source>
</evidence>
<dbReference type="OrthoDB" id="2381154at2"/>
<dbReference type="Proteomes" id="UP000198752">
    <property type="component" value="Unassembled WGS sequence"/>
</dbReference>
<evidence type="ECO:0000256" key="1">
    <source>
        <dbReference type="ARBA" id="ARBA00010641"/>
    </source>
</evidence>
<dbReference type="Gene3D" id="1.10.10.10">
    <property type="entry name" value="Winged helix-like DNA-binding domain superfamily/Winged helix DNA-binding domain"/>
    <property type="match status" value="1"/>
</dbReference>
<evidence type="ECO:0000259" key="6">
    <source>
        <dbReference type="Pfam" id="PF04542"/>
    </source>
</evidence>
<evidence type="ECO:0000313" key="9">
    <source>
        <dbReference type="Proteomes" id="UP000198752"/>
    </source>
</evidence>
<evidence type="ECO:0000256" key="5">
    <source>
        <dbReference type="ARBA" id="ARBA00023163"/>
    </source>
</evidence>
<dbReference type="AlphaFoldDB" id="A0A1I2QBN6"/>
<accession>A0A1I2QBN6</accession>
<dbReference type="InterPro" id="IPR014284">
    <property type="entry name" value="RNA_pol_sigma-70_dom"/>
</dbReference>
<dbReference type="PANTHER" id="PTHR43133:SF8">
    <property type="entry name" value="RNA POLYMERASE SIGMA FACTOR HI_1459-RELATED"/>
    <property type="match status" value="1"/>
</dbReference>
<reference evidence="9" key="1">
    <citation type="submission" date="2016-10" db="EMBL/GenBank/DDBJ databases">
        <authorList>
            <person name="Varghese N."/>
            <person name="Submissions S."/>
        </authorList>
    </citation>
    <scope>NUCLEOTIDE SEQUENCE [LARGE SCALE GENOMIC DNA]</scope>
    <source>
        <strain evidence="9">ATCC 700379</strain>
    </source>
</reference>
<dbReference type="InterPro" id="IPR007627">
    <property type="entry name" value="RNA_pol_sigma70_r2"/>
</dbReference>
<keyword evidence="3" id="KW-0731">Sigma factor</keyword>
<dbReference type="NCBIfam" id="TIGR02937">
    <property type="entry name" value="sigma70-ECF"/>
    <property type="match status" value="1"/>
</dbReference>
<evidence type="ECO:0000256" key="3">
    <source>
        <dbReference type="ARBA" id="ARBA00023082"/>
    </source>
</evidence>
<dbReference type="InterPro" id="IPR039425">
    <property type="entry name" value="RNA_pol_sigma-70-like"/>
</dbReference>
<dbReference type="Gene3D" id="1.10.1740.10">
    <property type="match status" value="1"/>
</dbReference>
<dbReference type="GO" id="GO:0006352">
    <property type="term" value="P:DNA-templated transcription initiation"/>
    <property type="evidence" value="ECO:0007669"/>
    <property type="project" value="InterPro"/>
</dbReference>
<dbReference type="InterPro" id="IPR013324">
    <property type="entry name" value="RNA_pol_sigma_r3/r4-like"/>
</dbReference>
<keyword evidence="4" id="KW-0238">DNA-binding</keyword>
<dbReference type="STRING" id="269670.SAMN02982927_01135"/>
<dbReference type="SUPFAM" id="SSF88946">
    <property type="entry name" value="Sigma2 domain of RNA polymerase sigma factors"/>
    <property type="match status" value="1"/>
</dbReference>
<dbReference type="Pfam" id="PF08281">
    <property type="entry name" value="Sigma70_r4_2"/>
    <property type="match status" value="1"/>
</dbReference>
<dbReference type="GO" id="GO:0003677">
    <property type="term" value="F:DNA binding"/>
    <property type="evidence" value="ECO:0007669"/>
    <property type="project" value="UniProtKB-KW"/>
</dbReference>
<name>A0A1I2QBN6_9BACL</name>
<comment type="similarity">
    <text evidence="1">Belongs to the sigma-70 factor family. ECF subfamily.</text>
</comment>
<dbReference type="PANTHER" id="PTHR43133">
    <property type="entry name" value="RNA POLYMERASE ECF-TYPE SIGMA FACTO"/>
    <property type="match status" value="1"/>
</dbReference>
<dbReference type="GO" id="GO:0016987">
    <property type="term" value="F:sigma factor activity"/>
    <property type="evidence" value="ECO:0007669"/>
    <property type="project" value="UniProtKB-KW"/>
</dbReference>
<sequence length="222" mass="25491">MNSQLENQARDDAFAQRIRPYMTMMRRQCVRLAGNTWDGDDLFQRAMMKCFKAWQERETRPLTKAYVFRIISNTWIDDHRKVRVTEETQESFDDVAGRSDEKNTSDHFAAAMKIVLEKLNARQRLVYLMQAGLGLTASEVAKRLGETEGNVRVIYHRAKRCVASHQPSLDAHPGERRLARYISAFQSGDPDQLLTLYHEETRLYNARKSGFGGSGITCRLAA</sequence>
<feature type="domain" description="RNA polymerase sigma factor 70 region 4 type 2" evidence="7">
    <location>
        <begin position="116"/>
        <end position="161"/>
    </location>
</feature>
<dbReference type="Pfam" id="PF04542">
    <property type="entry name" value="Sigma70_r2"/>
    <property type="match status" value="1"/>
</dbReference>
<gene>
    <name evidence="8" type="ORF">SAMN02982927_01135</name>
</gene>
<feature type="domain" description="RNA polymerase sigma-70 region 2" evidence="6">
    <location>
        <begin position="19"/>
        <end position="82"/>
    </location>
</feature>
<evidence type="ECO:0000256" key="2">
    <source>
        <dbReference type="ARBA" id="ARBA00023015"/>
    </source>
</evidence>
<dbReference type="InterPro" id="IPR013249">
    <property type="entry name" value="RNA_pol_sigma70_r4_t2"/>
</dbReference>
<proteinExistence type="inferred from homology"/>
<dbReference type="EMBL" id="FOOY01000007">
    <property type="protein sequence ID" value="SFG25718.1"/>
    <property type="molecule type" value="Genomic_DNA"/>
</dbReference>
<dbReference type="InterPro" id="IPR013325">
    <property type="entry name" value="RNA_pol_sigma_r2"/>
</dbReference>
<dbReference type="SUPFAM" id="SSF88659">
    <property type="entry name" value="Sigma3 and sigma4 domains of RNA polymerase sigma factors"/>
    <property type="match status" value="1"/>
</dbReference>
<dbReference type="InterPro" id="IPR036388">
    <property type="entry name" value="WH-like_DNA-bd_sf"/>
</dbReference>
<keyword evidence="9" id="KW-1185">Reference proteome</keyword>
<dbReference type="CDD" id="cd06171">
    <property type="entry name" value="Sigma70_r4"/>
    <property type="match status" value="1"/>
</dbReference>
<organism evidence="8 9">
    <name type="scientific">Sporolactobacillus nakayamae</name>
    <dbReference type="NCBI Taxonomy" id="269670"/>
    <lineage>
        <taxon>Bacteria</taxon>
        <taxon>Bacillati</taxon>
        <taxon>Bacillota</taxon>
        <taxon>Bacilli</taxon>
        <taxon>Bacillales</taxon>
        <taxon>Sporolactobacillaceae</taxon>
        <taxon>Sporolactobacillus</taxon>
    </lineage>
</organism>